<evidence type="ECO:0000313" key="3">
    <source>
        <dbReference type="RefSeq" id="XP_038984323.1"/>
    </source>
</evidence>
<gene>
    <name evidence="3" type="primary">LOC103707807</name>
</gene>
<name>A0A8B9AJY1_PHODC</name>
<dbReference type="InterPro" id="IPR044526">
    <property type="entry name" value="NAKR1-3"/>
</dbReference>
<keyword evidence="2" id="KW-1185">Reference proteome</keyword>
<dbReference type="PROSITE" id="PS50846">
    <property type="entry name" value="HMA_2"/>
    <property type="match status" value="1"/>
</dbReference>
<dbReference type="PANTHER" id="PTHR46119">
    <property type="entry name" value="OS08G0405700 PROTEIN"/>
    <property type="match status" value="1"/>
</dbReference>
<dbReference type="Gene3D" id="3.30.70.100">
    <property type="match status" value="1"/>
</dbReference>
<evidence type="ECO:0000259" key="1">
    <source>
        <dbReference type="PROSITE" id="PS50846"/>
    </source>
</evidence>
<evidence type="ECO:0000313" key="2">
    <source>
        <dbReference type="Proteomes" id="UP000228380"/>
    </source>
</evidence>
<dbReference type="GO" id="GO:0046872">
    <property type="term" value="F:metal ion binding"/>
    <property type="evidence" value="ECO:0007669"/>
    <property type="project" value="InterPro"/>
</dbReference>
<accession>A0A8B9AJY1</accession>
<reference evidence="2" key="1">
    <citation type="journal article" date="2019" name="Nat. Commun.">
        <title>Genome-wide association mapping of date palm fruit traits.</title>
        <authorList>
            <person name="Hazzouri K.M."/>
            <person name="Gros-Balthazard M."/>
            <person name="Flowers J.M."/>
            <person name="Copetti D."/>
            <person name="Lemansour A."/>
            <person name="Lebrun M."/>
            <person name="Masmoudi K."/>
            <person name="Ferrand S."/>
            <person name="Dhar M.I."/>
            <person name="Fresquez Z.A."/>
            <person name="Rosas U."/>
            <person name="Zhang J."/>
            <person name="Talag J."/>
            <person name="Lee S."/>
            <person name="Kudrna D."/>
            <person name="Powell R.F."/>
            <person name="Leitch I.J."/>
            <person name="Krueger R.R."/>
            <person name="Wing R.A."/>
            <person name="Amiri K.M.A."/>
            <person name="Purugganan M.D."/>
        </authorList>
    </citation>
    <scope>NUCLEOTIDE SEQUENCE [LARGE SCALE GENOMIC DNA]</scope>
    <source>
        <strain evidence="2">cv. Khalas</strain>
    </source>
</reference>
<dbReference type="AlphaFoldDB" id="A0A8B9AJY1"/>
<dbReference type="SUPFAM" id="SSF55008">
    <property type="entry name" value="HMA, heavy metal-associated domain"/>
    <property type="match status" value="1"/>
</dbReference>
<feature type="domain" description="HMA" evidence="1">
    <location>
        <begin position="20"/>
        <end position="90"/>
    </location>
</feature>
<organism evidence="2 3">
    <name type="scientific">Phoenix dactylifera</name>
    <name type="common">Date palm</name>
    <dbReference type="NCBI Taxonomy" id="42345"/>
    <lineage>
        <taxon>Eukaryota</taxon>
        <taxon>Viridiplantae</taxon>
        <taxon>Streptophyta</taxon>
        <taxon>Embryophyta</taxon>
        <taxon>Tracheophyta</taxon>
        <taxon>Spermatophyta</taxon>
        <taxon>Magnoliopsida</taxon>
        <taxon>Liliopsida</taxon>
        <taxon>Arecaceae</taxon>
        <taxon>Coryphoideae</taxon>
        <taxon>Phoeniceae</taxon>
        <taxon>Phoenix</taxon>
    </lineage>
</organism>
<dbReference type="InterPro" id="IPR036163">
    <property type="entry name" value="HMA_dom_sf"/>
</dbReference>
<dbReference type="InterPro" id="IPR006121">
    <property type="entry name" value="HMA_dom"/>
</dbReference>
<dbReference type="Pfam" id="PF00403">
    <property type="entry name" value="HMA"/>
    <property type="match status" value="1"/>
</dbReference>
<dbReference type="CDD" id="cd00371">
    <property type="entry name" value="HMA"/>
    <property type="match status" value="1"/>
</dbReference>
<sequence>MAEASEQALRFAENLSLPSVQVVVVSANMGCSHCQERVSRIVSKMNGLLDYMVDMRKKEVTVRGIVSSKKRKRSHQGICRHINKKKSPGSLGLFKMMCFCAF</sequence>
<dbReference type="RefSeq" id="XP_038984323.1">
    <property type="nucleotide sequence ID" value="XM_039128395.1"/>
</dbReference>
<reference evidence="3" key="2">
    <citation type="submission" date="2025-08" db="UniProtKB">
        <authorList>
            <consortium name="RefSeq"/>
        </authorList>
    </citation>
    <scope>IDENTIFICATION</scope>
    <source>
        <tissue evidence="3">Young leaves</tissue>
    </source>
</reference>
<dbReference type="PANTHER" id="PTHR46119:SF15">
    <property type="entry name" value="PROTEIN SODIUM POTASSIUM ROOT DEFECTIVE 2"/>
    <property type="match status" value="1"/>
</dbReference>
<proteinExistence type="predicted"/>
<dbReference type="GeneID" id="103707807"/>
<protein>
    <submittedName>
        <fullName evidence="3">Uncharacterized protein LOC103707807 isoform X2</fullName>
    </submittedName>
</protein>
<dbReference type="Proteomes" id="UP000228380">
    <property type="component" value="Chromosome 7"/>
</dbReference>